<dbReference type="PANTHER" id="PTHR24096">
    <property type="entry name" value="LONG-CHAIN-FATTY-ACID--COA LIGASE"/>
    <property type="match status" value="1"/>
</dbReference>
<dbReference type="Proteomes" id="UP000620124">
    <property type="component" value="Unassembled WGS sequence"/>
</dbReference>
<name>A0A8H7D5J8_9AGAR</name>
<dbReference type="OrthoDB" id="1898221at2759"/>
<dbReference type="GO" id="GO:0016405">
    <property type="term" value="F:CoA-ligase activity"/>
    <property type="evidence" value="ECO:0007669"/>
    <property type="project" value="TreeGrafter"/>
</dbReference>
<dbReference type="PANTHER" id="PTHR24096:SF149">
    <property type="entry name" value="AMP-BINDING DOMAIN-CONTAINING PROTEIN-RELATED"/>
    <property type="match status" value="1"/>
</dbReference>
<feature type="domain" description="AMP-binding enzyme C-terminal" evidence="4">
    <location>
        <begin position="512"/>
        <end position="601"/>
    </location>
</feature>
<dbReference type="Pfam" id="PF13193">
    <property type="entry name" value="AMP-binding_C"/>
    <property type="match status" value="1"/>
</dbReference>
<dbReference type="AlphaFoldDB" id="A0A8H7D5J8"/>
<dbReference type="InterPro" id="IPR025110">
    <property type="entry name" value="AMP-bd_C"/>
</dbReference>
<reference evidence="5" key="1">
    <citation type="submission" date="2020-05" db="EMBL/GenBank/DDBJ databases">
        <title>Mycena genomes resolve the evolution of fungal bioluminescence.</title>
        <authorList>
            <person name="Tsai I.J."/>
        </authorList>
    </citation>
    <scope>NUCLEOTIDE SEQUENCE</scope>
    <source>
        <strain evidence="5">CCC161011</strain>
    </source>
</reference>
<dbReference type="PROSITE" id="PS00455">
    <property type="entry name" value="AMP_BINDING"/>
    <property type="match status" value="1"/>
</dbReference>
<evidence type="ECO:0000256" key="1">
    <source>
        <dbReference type="ARBA" id="ARBA00006432"/>
    </source>
</evidence>
<evidence type="ECO:0000259" key="4">
    <source>
        <dbReference type="Pfam" id="PF13193"/>
    </source>
</evidence>
<dbReference type="Gene3D" id="2.30.38.10">
    <property type="entry name" value="Luciferase, Domain 3"/>
    <property type="match status" value="1"/>
</dbReference>
<keyword evidence="6" id="KW-1185">Reference proteome</keyword>
<comment type="similarity">
    <text evidence="1">Belongs to the ATP-dependent AMP-binding enzyme family.</text>
</comment>
<protein>
    <submittedName>
        <fullName evidence="5">AMP binding protein</fullName>
    </submittedName>
</protein>
<dbReference type="Gene3D" id="3.30.300.30">
    <property type="match status" value="1"/>
</dbReference>
<accession>A0A8H7D5J8</accession>
<evidence type="ECO:0000256" key="2">
    <source>
        <dbReference type="ARBA" id="ARBA00022598"/>
    </source>
</evidence>
<dbReference type="InterPro" id="IPR020845">
    <property type="entry name" value="AMP-binding_CS"/>
</dbReference>
<feature type="domain" description="AMP-dependent synthetase/ligase" evidence="3">
    <location>
        <begin position="39"/>
        <end position="430"/>
    </location>
</feature>
<dbReference type="InterPro" id="IPR000873">
    <property type="entry name" value="AMP-dep_synth/lig_dom"/>
</dbReference>
<dbReference type="InterPro" id="IPR045851">
    <property type="entry name" value="AMP-bd_C_sf"/>
</dbReference>
<dbReference type="SUPFAM" id="SSF56801">
    <property type="entry name" value="Acetyl-CoA synthetase-like"/>
    <property type="match status" value="1"/>
</dbReference>
<comment type="caution">
    <text evidence="5">The sequence shown here is derived from an EMBL/GenBank/DDBJ whole genome shotgun (WGS) entry which is preliminary data.</text>
</comment>
<evidence type="ECO:0000313" key="5">
    <source>
        <dbReference type="EMBL" id="KAF7360147.1"/>
    </source>
</evidence>
<organism evidence="5 6">
    <name type="scientific">Mycena venus</name>
    <dbReference type="NCBI Taxonomy" id="2733690"/>
    <lineage>
        <taxon>Eukaryota</taxon>
        <taxon>Fungi</taxon>
        <taxon>Dikarya</taxon>
        <taxon>Basidiomycota</taxon>
        <taxon>Agaricomycotina</taxon>
        <taxon>Agaricomycetes</taxon>
        <taxon>Agaricomycetidae</taxon>
        <taxon>Agaricales</taxon>
        <taxon>Marasmiineae</taxon>
        <taxon>Mycenaceae</taxon>
        <taxon>Mycena</taxon>
    </lineage>
</organism>
<proteinExistence type="inferred from homology"/>
<sequence length="628" mass="68398">MAPPIYTSSFPDVTIANTSIFTHVLAARAIGDIGGFPGSKRAFIDAATGTSITRAELLNLSLSFGYGIWNHPVTAPFTARGATALIYSPNSLAWPVVLFGCVAAGLRVTVANHAYVGRELAFQYGDSGARLVFTAEEGIETVRAMFSELGIARDEGDRRTVVLGRDLRWAGGPAADLRSECSGLVTLPDLLVRGKLEREEQFDGALAHETAFLCYSSGTTGKPKGVETTHQNMTTILDVCRPLFLEVRSGNGTTLGILPFYHIYGLALLLHLPLTLGWAVIIQSQFDPIQFCAAIERFKVPFPFIVPPVLVVFARHPAVDNYDLSSLQYMLSAAAPLGADLVKQVKTRLLSKRPPGATCSITQGYGLTETTTGTHMLLFRDADRKVGSVGTLCANLEARIVHDEDGTVDTEEGAPGELWVRGKTIMKGYLNNANATTNSITPDGWFKTGDIVVRDKDTFFYVVDRKKELIKYKVCPRRMPGQRHSFIHSLANSTIHHIQGFQVYLSIVPPAELESVLLTHPDIADAAVIGIESREQATELPRCALSLCSTKKILNEIQTVAQKTAFAQGIIKWMESRVAKHKLLRGGVAIVDAVPKSAAGKILRRELRELAKQETTLGEMDAPVRSRL</sequence>
<evidence type="ECO:0000313" key="6">
    <source>
        <dbReference type="Proteomes" id="UP000620124"/>
    </source>
</evidence>
<evidence type="ECO:0000259" key="3">
    <source>
        <dbReference type="Pfam" id="PF00501"/>
    </source>
</evidence>
<dbReference type="Gene3D" id="3.40.50.980">
    <property type="match status" value="2"/>
</dbReference>
<gene>
    <name evidence="5" type="ORF">MVEN_00743200</name>
</gene>
<dbReference type="Pfam" id="PF00501">
    <property type="entry name" value="AMP-binding"/>
    <property type="match status" value="1"/>
</dbReference>
<dbReference type="EMBL" id="JACAZI010000005">
    <property type="protein sequence ID" value="KAF7360147.1"/>
    <property type="molecule type" value="Genomic_DNA"/>
</dbReference>
<dbReference type="CDD" id="cd05911">
    <property type="entry name" value="Firefly_Luc_like"/>
    <property type="match status" value="1"/>
</dbReference>
<keyword evidence="2" id="KW-0436">Ligase</keyword>